<keyword evidence="2" id="KW-0699">rRNA-binding</keyword>
<comment type="similarity">
    <text evidence="1 6">Belongs to the universal ribosomal protein uS17 family.</text>
</comment>
<dbReference type="NCBIfam" id="TIGR03630">
    <property type="entry name" value="uS17_arch"/>
    <property type="match status" value="1"/>
</dbReference>
<dbReference type="GO" id="GO:0019843">
    <property type="term" value="F:rRNA binding"/>
    <property type="evidence" value="ECO:0007669"/>
    <property type="project" value="UniProtKB-KW"/>
</dbReference>
<evidence type="ECO:0000256" key="2">
    <source>
        <dbReference type="ARBA" id="ARBA00022730"/>
    </source>
</evidence>
<dbReference type="CDD" id="cd00364">
    <property type="entry name" value="Ribosomal_uS17"/>
    <property type="match status" value="1"/>
</dbReference>
<evidence type="ECO:0000256" key="7">
    <source>
        <dbReference type="SAM" id="MobiDB-lite"/>
    </source>
</evidence>
<dbReference type="GO" id="GO:0031593">
    <property type="term" value="F:polyubiquitin modification-dependent protein binding"/>
    <property type="evidence" value="ECO:0007669"/>
    <property type="project" value="TreeGrafter"/>
</dbReference>
<feature type="region of interest" description="Disordered" evidence="7">
    <location>
        <begin position="613"/>
        <end position="642"/>
    </location>
</feature>
<sequence length="913" mass="97530">MGSNGGERIKVPTNDTAECSETTVEIKIKTLDSQTFTLRVDKCGRSNAIFKLETSIATGVLWSLAENFVAEMAVYVQRKQTVPVPELKEQIASVTGVLSEQQRLICRGKVLKDDQLLSAYHVEDGHTLHLVVRQPVALSSELSDHAATDPASSTGLNPANRVGPGMVVGTFNISEQGDGAFPDLNRIVSAVLNSLGVTRYGSGSEAIDLNQPPLERLSTAPGLSSTRNSSRLQSDQAASVAVPVEPLQSPIIPDSLTTLLQYLSHLRQEFLANDGGQSAIARNAGFSGSDGHAIEAAAHSSDPRGLLTPESLAEVITTTRQLLLEQATECLLQLSGQLESHSSMTDPLERSRIQSNAIRSGALFQNLGALLLELGRAIMTLRMGRTPADALVNAGPSVFVSSTGPNPIMVQPLPFQPGATFGSVPVGTVQHGSGLAGGAGTGFLPRNIDIRIRAGSLFPRREPTSLQPQGQVAPISADSVNSGQQDAAPLDRNVRNREPQLRAVPIRTVVAAVPTSVGRGSDSSRGSIGILYPVLARVQHVSSANSSGTRASQASDHTEQPIPDSAAELQNLPGGNGNSNVPSEALNDQGFSGRIRGLEQLLSTIFPGENILSDDAYPQGSGSVPGHSGAAQVISSSQESASTVNGDGILLSNILRQIMPILSESSRAESNLASTEGASSNEMQVDGNPDRIASPHHRRGPESPPSSKRQRLGSLGSKHRMCVNCTLFGHNHGFYRCRRFFQLHALTPTPELTTMAEQTEKAFLKQPKVFLCSKKSGKGKAPGKGGNRYWKSIGLGFKTPREAVEGTYIDKKCPFTGDVSIRGRILAGTCHSAKMVRTIIVRRNYLHWVKKYQRYEKRHSNIPAHISPCFRVKEGDHIIIGQCRPLSKTVRFNVLKVIPAGSSGRGKKAFTGM</sequence>
<protein>
    <submittedName>
        <fullName evidence="9">Ubiquitin-like domain-containing protein CIP73</fullName>
    </submittedName>
</protein>
<dbReference type="Gene3D" id="3.10.20.90">
    <property type="entry name" value="Phosphatidylinositol 3-kinase Catalytic Subunit, Chain A, domain 1"/>
    <property type="match status" value="1"/>
</dbReference>
<reference evidence="9" key="2">
    <citation type="journal article" date="2024" name="Plant">
        <title>Genomic evolution and insights into agronomic trait innovations of Sesamum species.</title>
        <authorList>
            <person name="Miao H."/>
            <person name="Wang L."/>
            <person name="Qu L."/>
            <person name="Liu H."/>
            <person name="Sun Y."/>
            <person name="Le M."/>
            <person name="Wang Q."/>
            <person name="Wei S."/>
            <person name="Zheng Y."/>
            <person name="Lin W."/>
            <person name="Duan Y."/>
            <person name="Cao H."/>
            <person name="Xiong S."/>
            <person name="Wang X."/>
            <person name="Wei L."/>
            <person name="Li C."/>
            <person name="Ma Q."/>
            <person name="Ju M."/>
            <person name="Zhao R."/>
            <person name="Li G."/>
            <person name="Mu C."/>
            <person name="Tian Q."/>
            <person name="Mei H."/>
            <person name="Zhang T."/>
            <person name="Gao T."/>
            <person name="Zhang H."/>
        </authorList>
    </citation>
    <scope>NUCLEOTIDE SEQUENCE</scope>
    <source>
        <strain evidence="9">G02</strain>
    </source>
</reference>
<dbReference type="SMART" id="SM00213">
    <property type="entry name" value="UBQ"/>
    <property type="match status" value="1"/>
</dbReference>
<dbReference type="Pfam" id="PF00366">
    <property type="entry name" value="Ribosomal_S17"/>
    <property type="match status" value="1"/>
</dbReference>
<comment type="caution">
    <text evidence="9">The sequence shown here is derived from an EMBL/GenBank/DDBJ whole genome shotgun (WGS) entry which is preliminary data.</text>
</comment>
<dbReference type="Pfam" id="PF16205">
    <property type="entry name" value="Ribosomal_S17_N"/>
    <property type="match status" value="1"/>
</dbReference>
<dbReference type="InterPro" id="IPR032440">
    <property type="entry name" value="Ribosomal_uS17_N"/>
</dbReference>
<evidence type="ECO:0000256" key="6">
    <source>
        <dbReference type="RuleBase" id="RU003872"/>
    </source>
</evidence>
<dbReference type="SUPFAM" id="SSF50249">
    <property type="entry name" value="Nucleic acid-binding proteins"/>
    <property type="match status" value="1"/>
</dbReference>
<dbReference type="GO" id="GO:0051787">
    <property type="term" value="F:misfolded protein binding"/>
    <property type="evidence" value="ECO:0007669"/>
    <property type="project" value="TreeGrafter"/>
</dbReference>
<dbReference type="GO" id="GO:0005840">
    <property type="term" value="C:ribosome"/>
    <property type="evidence" value="ECO:0007669"/>
    <property type="project" value="UniProtKB-KW"/>
</dbReference>
<dbReference type="FunFam" id="2.40.50.1000:FF:000003">
    <property type="entry name" value="40S ribosomal protein S11"/>
    <property type="match status" value="1"/>
</dbReference>
<accession>A0AAW2TRN5</accession>
<feature type="domain" description="Ubiquitin-like" evidence="8">
    <location>
        <begin position="84"/>
        <end position="137"/>
    </location>
</feature>
<evidence type="ECO:0000259" key="8">
    <source>
        <dbReference type="PROSITE" id="PS50053"/>
    </source>
</evidence>
<keyword evidence="5 6" id="KW-0687">Ribonucleoprotein</keyword>
<dbReference type="PANTHER" id="PTHR15204:SF0">
    <property type="entry name" value="LARGE PROLINE-RICH PROTEIN BAG6"/>
    <property type="match status" value="1"/>
</dbReference>
<keyword evidence="4 6" id="KW-0689">Ribosomal protein</keyword>
<reference evidence="9" key="1">
    <citation type="submission" date="2020-06" db="EMBL/GenBank/DDBJ databases">
        <authorList>
            <person name="Li T."/>
            <person name="Hu X."/>
            <person name="Zhang T."/>
            <person name="Song X."/>
            <person name="Zhang H."/>
            <person name="Dai N."/>
            <person name="Sheng W."/>
            <person name="Hou X."/>
            <person name="Wei L."/>
        </authorList>
    </citation>
    <scope>NUCLEOTIDE SEQUENCE</scope>
    <source>
        <strain evidence="9">G02</strain>
        <tissue evidence="9">Leaf</tissue>
    </source>
</reference>
<dbReference type="GO" id="GO:1990904">
    <property type="term" value="C:ribonucleoprotein complex"/>
    <property type="evidence" value="ECO:0007669"/>
    <property type="project" value="UniProtKB-KW"/>
</dbReference>
<dbReference type="Gene3D" id="2.40.50.1000">
    <property type="match status" value="1"/>
</dbReference>
<dbReference type="GO" id="GO:0003735">
    <property type="term" value="F:structural constituent of ribosome"/>
    <property type="evidence" value="ECO:0007669"/>
    <property type="project" value="InterPro"/>
</dbReference>
<dbReference type="GO" id="GO:0071818">
    <property type="term" value="C:BAT3 complex"/>
    <property type="evidence" value="ECO:0007669"/>
    <property type="project" value="TreeGrafter"/>
</dbReference>
<dbReference type="SUPFAM" id="SSF54236">
    <property type="entry name" value="Ubiquitin-like"/>
    <property type="match status" value="1"/>
</dbReference>
<dbReference type="EMBL" id="JACGWJ010000007">
    <property type="protein sequence ID" value="KAL0407620.1"/>
    <property type="molecule type" value="Genomic_DNA"/>
</dbReference>
<evidence type="ECO:0000256" key="5">
    <source>
        <dbReference type="ARBA" id="ARBA00023274"/>
    </source>
</evidence>
<gene>
    <name evidence="9" type="ORF">Sradi_1696400</name>
</gene>
<name>A0AAW2TRN5_SESRA</name>
<dbReference type="GO" id="GO:0036503">
    <property type="term" value="P:ERAD pathway"/>
    <property type="evidence" value="ECO:0007669"/>
    <property type="project" value="TreeGrafter"/>
</dbReference>
<feature type="region of interest" description="Disordered" evidence="7">
    <location>
        <begin position="669"/>
        <end position="715"/>
    </location>
</feature>
<feature type="compositionally biased region" description="Polar residues" evidence="7">
    <location>
        <begin position="633"/>
        <end position="642"/>
    </location>
</feature>
<feature type="region of interest" description="Disordered" evidence="7">
    <location>
        <begin position="460"/>
        <end position="498"/>
    </location>
</feature>
<evidence type="ECO:0000256" key="3">
    <source>
        <dbReference type="ARBA" id="ARBA00022884"/>
    </source>
</evidence>
<dbReference type="InterPro" id="IPR000626">
    <property type="entry name" value="Ubiquitin-like_dom"/>
</dbReference>
<dbReference type="AlphaFoldDB" id="A0AAW2TRN5"/>
<dbReference type="FunFam" id="3.10.20.90:FF:000154">
    <property type="entry name" value="Large proline-rich protein BAG6"/>
    <property type="match status" value="1"/>
</dbReference>
<evidence type="ECO:0000256" key="1">
    <source>
        <dbReference type="ARBA" id="ARBA00010254"/>
    </source>
</evidence>
<dbReference type="PRINTS" id="PR00973">
    <property type="entry name" value="RIBOSOMALS17"/>
</dbReference>
<proteinExistence type="inferred from homology"/>
<keyword evidence="3" id="KW-0694">RNA-binding</keyword>
<dbReference type="InterPro" id="IPR019979">
    <property type="entry name" value="Ribosomal_uS17_CS"/>
</dbReference>
<dbReference type="GO" id="GO:0006412">
    <property type="term" value="P:translation"/>
    <property type="evidence" value="ECO:0007669"/>
    <property type="project" value="InterPro"/>
</dbReference>
<dbReference type="InterPro" id="IPR000266">
    <property type="entry name" value="Ribosomal_uS17"/>
</dbReference>
<feature type="compositionally biased region" description="Polar residues" evidence="7">
    <location>
        <begin position="543"/>
        <end position="555"/>
    </location>
</feature>
<dbReference type="InterPro" id="IPR012340">
    <property type="entry name" value="NA-bd_OB-fold"/>
</dbReference>
<feature type="region of interest" description="Disordered" evidence="7">
    <location>
        <begin position="543"/>
        <end position="588"/>
    </location>
</feature>
<evidence type="ECO:0000313" key="9">
    <source>
        <dbReference type="EMBL" id="KAL0407620.1"/>
    </source>
</evidence>
<dbReference type="Pfam" id="PF00240">
    <property type="entry name" value="ubiquitin"/>
    <property type="match status" value="1"/>
</dbReference>
<dbReference type="InterPro" id="IPR029071">
    <property type="entry name" value="Ubiquitin-like_domsf"/>
</dbReference>
<dbReference type="PROSITE" id="PS50053">
    <property type="entry name" value="UBIQUITIN_2"/>
    <property type="match status" value="1"/>
</dbReference>
<dbReference type="PROSITE" id="PS00056">
    <property type="entry name" value="RIBOSOMAL_S17"/>
    <property type="match status" value="1"/>
</dbReference>
<organism evidence="9">
    <name type="scientific">Sesamum radiatum</name>
    <name type="common">Black benniseed</name>
    <dbReference type="NCBI Taxonomy" id="300843"/>
    <lineage>
        <taxon>Eukaryota</taxon>
        <taxon>Viridiplantae</taxon>
        <taxon>Streptophyta</taxon>
        <taxon>Embryophyta</taxon>
        <taxon>Tracheophyta</taxon>
        <taxon>Spermatophyta</taxon>
        <taxon>Magnoliopsida</taxon>
        <taxon>eudicotyledons</taxon>
        <taxon>Gunneridae</taxon>
        <taxon>Pentapetalae</taxon>
        <taxon>asterids</taxon>
        <taxon>lamiids</taxon>
        <taxon>Lamiales</taxon>
        <taxon>Pedaliaceae</taxon>
        <taxon>Sesamum</taxon>
    </lineage>
</organism>
<dbReference type="InterPro" id="IPR028333">
    <property type="entry name" value="Ribosomal_uS17_arc/euk"/>
</dbReference>
<feature type="compositionally biased region" description="Polar residues" evidence="7">
    <location>
        <begin position="669"/>
        <end position="683"/>
    </location>
</feature>
<dbReference type="GO" id="GO:0003729">
    <property type="term" value="F:mRNA binding"/>
    <property type="evidence" value="ECO:0007669"/>
    <property type="project" value="UniProtKB-ARBA"/>
</dbReference>
<dbReference type="PANTHER" id="PTHR15204">
    <property type="entry name" value="LARGE PROLINE-RICH PROTEIN BAG6"/>
    <property type="match status" value="1"/>
</dbReference>
<evidence type="ECO:0000256" key="4">
    <source>
        <dbReference type="ARBA" id="ARBA00022980"/>
    </source>
</evidence>